<evidence type="ECO:0000256" key="1">
    <source>
        <dbReference type="ARBA" id="ARBA00004123"/>
    </source>
</evidence>
<keyword evidence="6" id="KW-0675">Receptor</keyword>
<keyword evidence="5" id="KW-1133">Transmembrane helix</keyword>
<proteinExistence type="evidence at transcript level"/>
<keyword evidence="5" id="KW-0472">Membrane</keyword>
<dbReference type="GO" id="GO:0003714">
    <property type="term" value="F:transcription corepressor activity"/>
    <property type="evidence" value="ECO:0007669"/>
    <property type="project" value="TreeGrafter"/>
</dbReference>
<name>A0A7D0PB34_9DIPT</name>
<evidence type="ECO:0000256" key="5">
    <source>
        <dbReference type="SAM" id="Phobius"/>
    </source>
</evidence>
<feature type="transmembrane region" description="Helical" evidence="5">
    <location>
        <begin position="325"/>
        <end position="346"/>
    </location>
</feature>
<feature type="transmembrane region" description="Helical" evidence="5">
    <location>
        <begin position="358"/>
        <end position="379"/>
    </location>
</feature>
<dbReference type="GO" id="GO:0008527">
    <property type="term" value="F:taste receptor activity"/>
    <property type="evidence" value="ECO:0007669"/>
    <property type="project" value="InterPro"/>
</dbReference>
<dbReference type="EMBL" id="MN132957">
    <property type="protein sequence ID" value="QGW50630.1"/>
    <property type="molecule type" value="mRNA"/>
</dbReference>
<comment type="similarity">
    <text evidence="2">Belongs to the NOC2 family.</text>
</comment>
<evidence type="ECO:0000313" key="6">
    <source>
        <dbReference type="EMBL" id="QGW50630.1"/>
    </source>
</evidence>
<dbReference type="Pfam" id="PF03715">
    <property type="entry name" value="Noc2"/>
    <property type="match status" value="1"/>
</dbReference>
<sequence>MNVRKRLVSHEAAEESYQISLTFQKFRSVYRHGIILPPTQSQTVEDRPFPELTHGHQNKTDDSFQESVSSVTTFVQFLALMPVSGTSKNVVDDLKFSWKSFRTIYTLFYIGYGIFTSILYFMSIYDDGINAKNIVGLVFFSYTTSCAIVFLCIAQTWPQLSKAWSEMEEKFLKHPYHAVKWRLCKKIKFAVRLVISLAFVEHFFFLVNAAYNQYQFVKSCNSTVDRPLSYFLEHQFGFVFTSMPFSLPYGIFVELMNMSFTFGWNYMELFLMIISIGLATRFQQINNRLKHFHGKILDESAWIEIRSDYVVVCELLEMVDYKLRYLILLSNLNNLYFICFQLLNIYNTLPYVINYVYFWYSLTYLFGRTLVTQFIAASIHEESNKPLVILKSVPSVGWNIEMQRFMEQIRNQTMALSGMKFFYLTRKTILAMLATIVTYELVLLQFDNETKEVADEVLFQTELLNIRMKIKTKKSEKLEKMSVDNFFENIDEIACSGGTVGLEPDSPEPLKKLKKVKKAKKESAENGNSVKISEKEKKKKSKVLVPVESSDEDEAEIFNENAHKQSLNNLQKTDPELFKFLEQNDKKLLNFGMEVDEPEMEDKDDDTVHKPSDTLEVASDESDYEPDEDGPKRKDNSITLKMLKDWQVNLQSDDVSVETIRNVTKAFNSALASISGEQGEYRVEGSAIFNGIIQLCVLNLEKGIRSYLKLSGKANFKEIQKCKRFSKLKNVLRFYLTDLTKLLEGVASTNILSVVLKHLHQIASILTVFTSITKPVLKRLIQIWSTGEESVRIVAFLCILKITRNQQDLFLNQVLKTMYMEYVRNSKFVSPNTLPGINFMRRSLTELFLLDLNVAYHHVFLFIRQLAIHLRNAILLQKKEHFQQIYNWQYVNSLKLWGDVLSTVSMNVSSAGAPVKSDNKSKLQALIYPLVSIINGVIKLKSSANYFPLRFHCIKILIDLSRSTKVFIPILPYILEVLNSNTFNKQHKKLAMKPISFTCILRIQKGHLDENSFRDEVVDQVYGLALECLVSECTSIAFPDLVVPHVMALNHFVKSTKNPNHAKKLKQLVEKIMEQSNYVDSRRNKINFSLSDLNYIKSWEINMRTGQTPLEVFYIQWQKSNQKKLKRSKIVTDGSDEEDHDYGNLPKVKAPAAKKAKKDGPVELFPSDDEDDGAIDFDADSDNSFEDDSSDEEIVPGPKNKKVQKNEKSNFKKQESSDDGSDDEAVNDSFKDNGDIVEDLSECVLPPLWICVRGRKKRINLINFP</sequence>
<comment type="subcellular location">
    <subcellularLocation>
        <location evidence="1">Nucleus</location>
    </subcellularLocation>
</comment>
<reference evidence="6" key="1">
    <citation type="submission" date="2019-07" db="EMBL/GenBank/DDBJ databases">
        <title>Identification and Expression Pattern of Chemosensory Genes from the Transcriptome of the Propsilocerus akamusi.</title>
        <authorList>
            <person name="Yan C."/>
            <person name="Pan L."/>
        </authorList>
    </citation>
    <scope>NUCLEOTIDE SEQUENCE</scope>
</reference>
<keyword evidence="5" id="KW-0812">Transmembrane</keyword>
<feature type="region of interest" description="Disordered" evidence="4">
    <location>
        <begin position="1125"/>
        <end position="1232"/>
    </location>
</feature>
<dbReference type="Pfam" id="PF06151">
    <property type="entry name" value="Trehalose_recp"/>
    <property type="match status" value="1"/>
</dbReference>
<evidence type="ECO:0000256" key="3">
    <source>
        <dbReference type="ARBA" id="ARBA00023242"/>
    </source>
</evidence>
<feature type="compositionally biased region" description="Basic and acidic residues" evidence="4">
    <location>
        <begin position="1204"/>
        <end position="1216"/>
    </location>
</feature>
<organism evidence="6">
    <name type="scientific">Propsilocerus akamusi</name>
    <dbReference type="NCBI Taxonomy" id="903466"/>
    <lineage>
        <taxon>Eukaryota</taxon>
        <taxon>Metazoa</taxon>
        <taxon>Ecdysozoa</taxon>
        <taxon>Arthropoda</taxon>
        <taxon>Hexapoda</taxon>
        <taxon>Insecta</taxon>
        <taxon>Pterygota</taxon>
        <taxon>Neoptera</taxon>
        <taxon>Endopterygota</taxon>
        <taxon>Diptera</taxon>
        <taxon>Nematocera</taxon>
        <taxon>Chironomoidea</taxon>
        <taxon>Chironomidae</taxon>
        <taxon>Propsilocerus</taxon>
    </lineage>
</organism>
<dbReference type="PANTHER" id="PTHR12687:SF4">
    <property type="entry name" value="NUCLEOLAR COMPLEX PROTEIN 2 HOMOLOG"/>
    <property type="match status" value="1"/>
</dbReference>
<dbReference type="InterPro" id="IPR009318">
    <property type="entry name" value="Gustatory_rcpt"/>
</dbReference>
<dbReference type="InterPro" id="IPR005343">
    <property type="entry name" value="Noc2"/>
</dbReference>
<feature type="compositionally biased region" description="Acidic residues" evidence="4">
    <location>
        <begin position="1217"/>
        <end position="1226"/>
    </location>
</feature>
<dbReference type="GO" id="GO:0005654">
    <property type="term" value="C:nucleoplasm"/>
    <property type="evidence" value="ECO:0007669"/>
    <property type="project" value="TreeGrafter"/>
</dbReference>
<keyword evidence="3" id="KW-0539">Nucleus</keyword>
<dbReference type="PANTHER" id="PTHR12687">
    <property type="entry name" value="NUCLEOLAR COMPLEX 2 AND RAD4-RELATED"/>
    <property type="match status" value="1"/>
</dbReference>
<protein>
    <submittedName>
        <fullName evidence="6">Gustatory receptor 20</fullName>
    </submittedName>
</protein>
<dbReference type="SUPFAM" id="SSF48371">
    <property type="entry name" value="ARM repeat"/>
    <property type="match status" value="1"/>
</dbReference>
<feature type="compositionally biased region" description="Acidic residues" evidence="4">
    <location>
        <begin position="1166"/>
        <end position="1194"/>
    </location>
</feature>
<dbReference type="GO" id="GO:0030690">
    <property type="term" value="C:Noc1p-Noc2p complex"/>
    <property type="evidence" value="ECO:0007669"/>
    <property type="project" value="TreeGrafter"/>
</dbReference>
<evidence type="ECO:0000256" key="4">
    <source>
        <dbReference type="SAM" id="MobiDB-lite"/>
    </source>
</evidence>
<dbReference type="InterPro" id="IPR016024">
    <property type="entry name" value="ARM-type_fold"/>
</dbReference>
<dbReference type="GO" id="GO:0042393">
    <property type="term" value="F:histone binding"/>
    <property type="evidence" value="ECO:0007669"/>
    <property type="project" value="TreeGrafter"/>
</dbReference>
<feature type="compositionally biased region" description="Acidic residues" evidence="4">
    <location>
        <begin position="618"/>
        <end position="628"/>
    </location>
</feature>
<accession>A0A7D0PB34</accession>
<evidence type="ECO:0000256" key="2">
    <source>
        <dbReference type="ARBA" id="ARBA00005907"/>
    </source>
</evidence>
<feature type="transmembrane region" description="Helical" evidence="5">
    <location>
        <begin position="134"/>
        <end position="154"/>
    </location>
</feature>
<feature type="region of interest" description="Disordered" evidence="4">
    <location>
        <begin position="598"/>
        <end position="635"/>
    </location>
</feature>
<feature type="transmembrane region" description="Helical" evidence="5">
    <location>
        <begin position="189"/>
        <end position="211"/>
    </location>
</feature>
<dbReference type="GO" id="GO:0000122">
    <property type="term" value="P:negative regulation of transcription by RNA polymerase II"/>
    <property type="evidence" value="ECO:0007669"/>
    <property type="project" value="TreeGrafter"/>
</dbReference>
<dbReference type="GO" id="GO:0005730">
    <property type="term" value="C:nucleolus"/>
    <property type="evidence" value="ECO:0007669"/>
    <property type="project" value="TreeGrafter"/>
</dbReference>
<feature type="transmembrane region" description="Helical" evidence="5">
    <location>
        <begin position="264"/>
        <end position="282"/>
    </location>
</feature>
<dbReference type="GO" id="GO:0016020">
    <property type="term" value="C:membrane"/>
    <property type="evidence" value="ECO:0007669"/>
    <property type="project" value="InterPro"/>
</dbReference>
<dbReference type="GO" id="GO:0042273">
    <property type="term" value="P:ribosomal large subunit biogenesis"/>
    <property type="evidence" value="ECO:0007669"/>
    <property type="project" value="TreeGrafter"/>
</dbReference>
<dbReference type="AlphaFoldDB" id="A0A7D0PB34"/>
<feature type="transmembrane region" description="Helical" evidence="5">
    <location>
        <begin position="104"/>
        <end position="122"/>
    </location>
</feature>
<dbReference type="GO" id="GO:0030691">
    <property type="term" value="C:Noc2p-Noc3p complex"/>
    <property type="evidence" value="ECO:0007669"/>
    <property type="project" value="TreeGrafter"/>
</dbReference>